<evidence type="ECO:0000313" key="3">
    <source>
        <dbReference type="Proteomes" id="UP000299102"/>
    </source>
</evidence>
<reference evidence="2 3" key="1">
    <citation type="journal article" date="2019" name="Commun. Biol.">
        <title>The bagworm genome reveals a unique fibroin gene that provides high tensile strength.</title>
        <authorList>
            <person name="Kono N."/>
            <person name="Nakamura H."/>
            <person name="Ohtoshi R."/>
            <person name="Tomita M."/>
            <person name="Numata K."/>
            <person name="Arakawa K."/>
        </authorList>
    </citation>
    <scope>NUCLEOTIDE SEQUENCE [LARGE SCALE GENOMIC DNA]</scope>
</reference>
<proteinExistence type="predicted"/>
<comment type="caution">
    <text evidence="2">The sequence shown here is derived from an EMBL/GenBank/DDBJ whole genome shotgun (WGS) entry which is preliminary data.</text>
</comment>
<keyword evidence="3" id="KW-1185">Reference proteome</keyword>
<organism evidence="2 3">
    <name type="scientific">Eumeta variegata</name>
    <name type="common">Bagworm moth</name>
    <name type="synonym">Eumeta japonica</name>
    <dbReference type="NCBI Taxonomy" id="151549"/>
    <lineage>
        <taxon>Eukaryota</taxon>
        <taxon>Metazoa</taxon>
        <taxon>Ecdysozoa</taxon>
        <taxon>Arthropoda</taxon>
        <taxon>Hexapoda</taxon>
        <taxon>Insecta</taxon>
        <taxon>Pterygota</taxon>
        <taxon>Neoptera</taxon>
        <taxon>Endopterygota</taxon>
        <taxon>Lepidoptera</taxon>
        <taxon>Glossata</taxon>
        <taxon>Ditrysia</taxon>
        <taxon>Tineoidea</taxon>
        <taxon>Psychidae</taxon>
        <taxon>Oiketicinae</taxon>
        <taxon>Eumeta</taxon>
    </lineage>
</organism>
<name>A0A4C1WNJ0_EUMVA</name>
<evidence type="ECO:0000313" key="2">
    <source>
        <dbReference type="EMBL" id="GBP52841.1"/>
    </source>
</evidence>
<feature type="region of interest" description="Disordered" evidence="1">
    <location>
        <begin position="1"/>
        <end position="39"/>
    </location>
</feature>
<protein>
    <submittedName>
        <fullName evidence="2">Uncharacterized protein</fullName>
    </submittedName>
</protein>
<sequence length="105" mass="11730">MTHSSRRALHQISDRSFRDQPLRAAPEPTKGFTCPKRSGSALVNDKSPKDYSLDEDIKSVMSILFLVKSEGFAELASDCRRARTGEDRLAVILSHQDILSQLQSL</sequence>
<evidence type="ECO:0000256" key="1">
    <source>
        <dbReference type="SAM" id="MobiDB-lite"/>
    </source>
</evidence>
<dbReference type="AlphaFoldDB" id="A0A4C1WNJ0"/>
<accession>A0A4C1WNJ0</accession>
<feature type="compositionally biased region" description="Basic and acidic residues" evidence="1">
    <location>
        <begin position="12"/>
        <end position="21"/>
    </location>
</feature>
<dbReference type="Proteomes" id="UP000299102">
    <property type="component" value="Unassembled WGS sequence"/>
</dbReference>
<dbReference type="EMBL" id="BGZK01000611">
    <property type="protein sequence ID" value="GBP52841.1"/>
    <property type="molecule type" value="Genomic_DNA"/>
</dbReference>
<dbReference type="OrthoDB" id="9948620at2759"/>
<gene>
    <name evidence="2" type="ORF">EVAR_39004_1</name>
</gene>